<accession>A0AAN7JXV9</accession>
<dbReference type="PANTHER" id="PTHR37078:SF6">
    <property type="entry name" value="NODULE CYSTEINE-RICH (NCR) SECRETED PEPTIDE"/>
    <property type="match status" value="1"/>
</dbReference>
<dbReference type="PANTHER" id="PTHR37078">
    <property type="entry name" value="NODULE CYSTEINE-RICH (NCR) SECRETED PEPTIDE"/>
    <property type="match status" value="1"/>
</dbReference>
<evidence type="ECO:0000313" key="1">
    <source>
        <dbReference type="EMBL" id="KAK4755424.1"/>
    </source>
</evidence>
<proteinExistence type="predicted"/>
<dbReference type="Proteomes" id="UP001345219">
    <property type="component" value="Chromosome 8"/>
</dbReference>
<comment type="caution">
    <text evidence="1">The sequence shown here is derived from an EMBL/GenBank/DDBJ whole genome shotgun (WGS) entry which is preliminary data.</text>
</comment>
<name>A0AAN7JXV9_9MYRT</name>
<reference evidence="1 2" key="1">
    <citation type="journal article" date="2023" name="Hortic Res">
        <title>Pangenome of water caltrop reveals structural variations and asymmetric subgenome divergence after allopolyploidization.</title>
        <authorList>
            <person name="Zhang X."/>
            <person name="Chen Y."/>
            <person name="Wang L."/>
            <person name="Yuan Y."/>
            <person name="Fang M."/>
            <person name="Shi L."/>
            <person name="Lu R."/>
            <person name="Comes H.P."/>
            <person name="Ma Y."/>
            <person name="Chen Y."/>
            <person name="Huang G."/>
            <person name="Zhou Y."/>
            <person name="Zheng Z."/>
            <person name="Qiu Y."/>
        </authorList>
    </citation>
    <scope>NUCLEOTIDE SEQUENCE [LARGE SCALE GENOMIC DNA]</scope>
    <source>
        <tissue evidence="1">Roots</tissue>
    </source>
</reference>
<sequence length="104" mass="11517">MFIHRHCKRSRPSAAIPFLALVMIIVSASSAVLVQARVLAMAPSSFFSDHPHHLQKQQGSYSRSKLVQQLGLVCKCCDDNGGNFKASWDGSCPNKLQCLPWKFS</sequence>
<gene>
    <name evidence="1" type="ORF">SAY87_009181</name>
</gene>
<dbReference type="EMBL" id="JAXIOK010000014">
    <property type="protein sequence ID" value="KAK4755424.1"/>
    <property type="molecule type" value="Genomic_DNA"/>
</dbReference>
<organism evidence="1 2">
    <name type="scientific">Trapa incisa</name>
    <dbReference type="NCBI Taxonomy" id="236973"/>
    <lineage>
        <taxon>Eukaryota</taxon>
        <taxon>Viridiplantae</taxon>
        <taxon>Streptophyta</taxon>
        <taxon>Embryophyta</taxon>
        <taxon>Tracheophyta</taxon>
        <taxon>Spermatophyta</taxon>
        <taxon>Magnoliopsida</taxon>
        <taxon>eudicotyledons</taxon>
        <taxon>Gunneridae</taxon>
        <taxon>Pentapetalae</taxon>
        <taxon>rosids</taxon>
        <taxon>malvids</taxon>
        <taxon>Myrtales</taxon>
        <taxon>Lythraceae</taxon>
        <taxon>Trapa</taxon>
    </lineage>
</organism>
<keyword evidence="2" id="KW-1185">Reference proteome</keyword>
<dbReference type="AlphaFoldDB" id="A0AAN7JXV9"/>
<protein>
    <submittedName>
        <fullName evidence="1">Uncharacterized protein</fullName>
    </submittedName>
</protein>
<evidence type="ECO:0000313" key="2">
    <source>
        <dbReference type="Proteomes" id="UP001345219"/>
    </source>
</evidence>